<feature type="domain" description="Reductase C-terminal" evidence="6">
    <location>
        <begin position="323"/>
        <end position="407"/>
    </location>
</feature>
<dbReference type="EMBL" id="JAAXKZ010000017">
    <property type="protein sequence ID" value="NMH91401.1"/>
    <property type="molecule type" value="Genomic_DNA"/>
</dbReference>
<keyword evidence="3" id="KW-0274">FAD</keyword>
<dbReference type="Pfam" id="PF07992">
    <property type="entry name" value="Pyr_redox_2"/>
    <property type="match status" value="1"/>
</dbReference>
<dbReference type="Gene3D" id="3.50.50.60">
    <property type="entry name" value="FAD/NAD(P)-binding domain"/>
    <property type="match status" value="2"/>
</dbReference>
<dbReference type="Pfam" id="PF14759">
    <property type="entry name" value="Reductase_C"/>
    <property type="match status" value="1"/>
</dbReference>
<dbReference type="InterPro" id="IPR016156">
    <property type="entry name" value="FAD/NAD-linked_Rdtase_dimer_sf"/>
</dbReference>
<dbReference type="InterPro" id="IPR050446">
    <property type="entry name" value="FAD-oxidoreductase/Apoptosis"/>
</dbReference>
<comment type="caution">
    <text evidence="7">The sequence shown here is derived from an EMBL/GenBank/DDBJ whole genome shotgun (WGS) entry which is preliminary data.</text>
</comment>
<dbReference type="GO" id="GO:0005737">
    <property type="term" value="C:cytoplasm"/>
    <property type="evidence" value="ECO:0007669"/>
    <property type="project" value="TreeGrafter"/>
</dbReference>
<gene>
    <name evidence="7" type="ORF">HF519_07320</name>
</gene>
<keyword evidence="2" id="KW-0285">Flavoprotein</keyword>
<accession>A0A848DFU1</accession>
<reference evidence="7 8" key="1">
    <citation type="submission" date="2020-04" db="EMBL/GenBank/DDBJ databases">
        <authorList>
            <person name="Klaysubun C."/>
            <person name="Duangmal K."/>
            <person name="Lipun K."/>
        </authorList>
    </citation>
    <scope>NUCLEOTIDE SEQUENCE [LARGE SCALE GENOMIC DNA]</scope>
    <source>
        <strain evidence="7 8">DSM 45300</strain>
    </source>
</reference>
<proteinExistence type="predicted"/>
<dbReference type="InterPro" id="IPR023753">
    <property type="entry name" value="FAD/NAD-binding_dom"/>
</dbReference>
<dbReference type="PANTHER" id="PTHR43557:SF2">
    <property type="entry name" value="RIESKE DOMAIN-CONTAINING PROTEIN-RELATED"/>
    <property type="match status" value="1"/>
</dbReference>
<dbReference type="PRINTS" id="PR00368">
    <property type="entry name" value="FADPNR"/>
</dbReference>
<evidence type="ECO:0000259" key="5">
    <source>
        <dbReference type="Pfam" id="PF07992"/>
    </source>
</evidence>
<dbReference type="GO" id="GO:0016651">
    <property type="term" value="F:oxidoreductase activity, acting on NAD(P)H"/>
    <property type="evidence" value="ECO:0007669"/>
    <property type="project" value="TreeGrafter"/>
</dbReference>
<evidence type="ECO:0000313" key="8">
    <source>
        <dbReference type="Proteomes" id="UP000586918"/>
    </source>
</evidence>
<dbReference type="Gene3D" id="3.30.390.30">
    <property type="match status" value="1"/>
</dbReference>
<comment type="cofactor">
    <cofactor evidence="1">
        <name>FAD</name>
        <dbReference type="ChEBI" id="CHEBI:57692"/>
    </cofactor>
</comment>
<sequence length="417" mass="43969">MSAGEVIAIVGAGLAGARAAESLRGQGFTGSIVMFGEEPTAPYHRPPLSKSVLTEEPDLATLLVHPESWYRDHDVELRLGCRITGVDLHDRCVQDARGNRFPFGKLILTTGAAARGLDGCRDDPESRVLVLRTLADASRLRARLATARSVLVVGGGFIGAEVASGAVGLGCSVTMLEAAEGPFSRSLGTVTSKILADFYRGLGVDVVTSVHVTSVRESGAGVAVTAEDGRRWEADLVVAGVGAVPADHLAADGGLATGNGVLVDARGCTSVPFVFAAGDVANRFEPALGRHIRPEHWQNAQNHAVAVARNVLGADQPFSEVPWFWSDQFSVNLQMVGSSQGADDVVLRGAPDDRRFSVFYLSRSRVVAAFSMNNARDIAVAKRLIGRRTVVDAATLAHEGTDLKSLLSQDGGKSHDQ</sequence>
<dbReference type="InterPro" id="IPR028202">
    <property type="entry name" value="Reductase_C"/>
</dbReference>
<evidence type="ECO:0000259" key="6">
    <source>
        <dbReference type="Pfam" id="PF14759"/>
    </source>
</evidence>
<protein>
    <submittedName>
        <fullName evidence="7">FAD-dependent oxidoreductase</fullName>
    </submittedName>
</protein>
<organism evidence="7 8">
    <name type="scientific">Pseudonocardia bannensis</name>
    <dbReference type="NCBI Taxonomy" id="630973"/>
    <lineage>
        <taxon>Bacteria</taxon>
        <taxon>Bacillati</taxon>
        <taxon>Actinomycetota</taxon>
        <taxon>Actinomycetes</taxon>
        <taxon>Pseudonocardiales</taxon>
        <taxon>Pseudonocardiaceae</taxon>
        <taxon>Pseudonocardia</taxon>
    </lineage>
</organism>
<feature type="domain" description="FAD/NAD(P)-binding" evidence="5">
    <location>
        <begin position="7"/>
        <end position="304"/>
    </location>
</feature>
<name>A0A848DFU1_9PSEU</name>
<evidence type="ECO:0000256" key="4">
    <source>
        <dbReference type="ARBA" id="ARBA00023002"/>
    </source>
</evidence>
<dbReference type="PANTHER" id="PTHR43557">
    <property type="entry name" value="APOPTOSIS-INDUCING FACTOR 1"/>
    <property type="match status" value="1"/>
</dbReference>
<evidence type="ECO:0000256" key="2">
    <source>
        <dbReference type="ARBA" id="ARBA00022630"/>
    </source>
</evidence>
<dbReference type="SUPFAM" id="SSF55424">
    <property type="entry name" value="FAD/NAD-linked reductases, dimerisation (C-terminal) domain"/>
    <property type="match status" value="1"/>
</dbReference>
<evidence type="ECO:0000256" key="1">
    <source>
        <dbReference type="ARBA" id="ARBA00001974"/>
    </source>
</evidence>
<keyword evidence="4" id="KW-0560">Oxidoreductase</keyword>
<keyword evidence="8" id="KW-1185">Reference proteome</keyword>
<dbReference type="PRINTS" id="PR00411">
    <property type="entry name" value="PNDRDTASEI"/>
</dbReference>
<dbReference type="Proteomes" id="UP000586918">
    <property type="component" value="Unassembled WGS sequence"/>
</dbReference>
<dbReference type="AlphaFoldDB" id="A0A848DFU1"/>
<evidence type="ECO:0000313" key="7">
    <source>
        <dbReference type="EMBL" id="NMH91401.1"/>
    </source>
</evidence>
<dbReference type="RefSeq" id="WP_169411417.1">
    <property type="nucleotide sequence ID" value="NZ_JAAXKZ010000017.1"/>
</dbReference>
<dbReference type="InterPro" id="IPR036188">
    <property type="entry name" value="FAD/NAD-bd_sf"/>
</dbReference>
<evidence type="ECO:0000256" key="3">
    <source>
        <dbReference type="ARBA" id="ARBA00022827"/>
    </source>
</evidence>
<dbReference type="SUPFAM" id="SSF51905">
    <property type="entry name" value="FAD/NAD(P)-binding domain"/>
    <property type="match status" value="2"/>
</dbReference>